<feature type="compositionally biased region" description="Basic and acidic residues" evidence="1">
    <location>
        <begin position="1189"/>
        <end position="1201"/>
    </location>
</feature>
<feature type="compositionally biased region" description="Low complexity" evidence="1">
    <location>
        <begin position="574"/>
        <end position="593"/>
    </location>
</feature>
<dbReference type="AlphaFoldDB" id="A0A8H7MHQ5"/>
<feature type="region of interest" description="Disordered" evidence="1">
    <location>
        <begin position="1140"/>
        <end position="1172"/>
    </location>
</feature>
<gene>
    <name evidence="2" type="ORF">EKO04_001000</name>
</gene>
<dbReference type="EMBL" id="RZGK01000002">
    <property type="protein sequence ID" value="KAF9701121.1"/>
    <property type="molecule type" value="Genomic_DNA"/>
</dbReference>
<feature type="region of interest" description="Disordered" evidence="1">
    <location>
        <begin position="56"/>
        <end position="175"/>
    </location>
</feature>
<comment type="caution">
    <text evidence="2">The sequence shown here is derived from an EMBL/GenBank/DDBJ whole genome shotgun (WGS) entry which is preliminary data.</text>
</comment>
<feature type="compositionally biased region" description="Polar residues" evidence="1">
    <location>
        <begin position="97"/>
        <end position="110"/>
    </location>
</feature>
<feature type="region of interest" description="Disordered" evidence="1">
    <location>
        <begin position="1189"/>
        <end position="1216"/>
    </location>
</feature>
<dbReference type="OrthoDB" id="194139at2759"/>
<feature type="compositionally biased region" description="Basic residues" evidence="1">
    <location>
        <begin position="12"/>
        <end position="27"/>
    </location>
</feature>
<proteinExistence type="predicted"/>
<feature type="region of interest" description="Disordered" evidence="1">
    <location>
        <begin position="1"/>
        <end position="36"/>
    </location>
</feature>
<protein>
    <submittedName>
        <fullName evidence="2">Uncharacterized protein</fullName>
    </submittedName>
</protein>
<feature type="region of interest" description="Disordered" evidence="1">
    <location>
        <begin position="921"/>
        <end position="1050"/>
    </location>
</feature>
<feature type="compositionally biased region" description="Polar residues" evidence="1">
    <location>
        <begin position="732"/>
        <end position="758"/>
    </location>
</feature>
<feature type="region of interest" description="Disordered" evidence="1">
    <location>
        <begin position="570"/>
        <end position="641"/>
    </location>
</feature>
<feature type="compositionally biased region" description="Polar residues" evidence="1">
    <location>
        <begin position="623"/>
        <end position="637"/>
    </location>
</feature>
<organism evidence="2 3">
    <name type="scientific">Ascochyta lentis</name>
    <dbReference type="NCBI Taxonomy" id="205686"/>
    <lineage>
        <taxon>Eukaryota</taxon>
        <taxon>Fungi</taxon>
        <taxon>Dikarya</taxon>
        <taxon>Ascomycota</taxon>
        <taxon>Pezizomycotina</taxon>
        <taxon>Dothideomycetes</taxon>
        <taxon>Pleosporomycetidae</taxon>
        <taxon>Pleosporales</taxon>
        <taxon>Pleosporineae</taxon>
        <taxon>Didymellaceae</taxon>
        <taxon>Ascochyta</taxon>
    </lineage>
</organism>
<feature type="compositionally biased region" description="Low complexity" evidence="1">
    <location>
        <begin position="998"/>
        <end position="1026"/>
    </location>
</feature>
<feature type="region of interest" description="Disordered" evidence="1">
    <location>
        <begin position="399"/>
        <end position="436"/>
    </location>
</feature>
<reference evidence="2" key="1">
    <citation type="submission" date="2018-12" db="EMBL/GenBank/DDBJ databases">
        <authorList>
            <person name="Syme R.A."/>
            <person name="Farfan-Caceres L."/>
            <person name="Lichtenzveig J."/>
        </authorList>
    </citation>
    <scope>NUCLEOTIDE SEQUENCE</scope>
    <source>
        <strain evidence="2">Al4</strain>
    </source>
</reference>
<feature type="compositionally biased region" description="Polar residues" evidence="1">
    <location>
        <begin position="72"/>
        <end position="86"/>
    </location>
</feature>
<feature type="region of interest" description="Disordered" evidence="1">
    <location>
        <begin position="718"/>
        <end position="758"/>
    </location>
</feature>
<keyword evidence="3" id="KW-1185">Reference proteome</keyword>
<evidence type="ECO:0000313" key="3">
    <source>
        <dbReference type="Proteomes" id="UP000651452"/>
    </source>
</evidence>
<feature type="compositionally biased region" description="Low complexity" evidence="1">
    <location>
        <begin position="401"/>
        <end position="426"/>
    </location>
</feature>
<accession>A0A8H7MHQ5</accession>
<feature type="compositionally biased region" description="Polar residues" evidence="1">
    <location>
        <begin position="120"/>
        <end position="152"/>
    </location>
</feature>
<reference evidence="2" key="2">
    <citation type="submission" date="2020-09" db="EMBL/GenBank/DDBJ databases">
        <title>Reference genome assembly for Australian Ascochyta lentis isolate Al4.</title>
        <authorList>
            <person name="Lee R.C."/>
            <person name="Farfan-Caceres L.M."/>
            <person name="Debler J.W."/>
            <person name="Williams A.H."/>
            <person name="Henares B.M."/>
        </authorList>
    </citation>
    <scope>NUCLEOTIDE SEQUENCE</scope>
    <source>
        <strain evidence="2">Al4</strain>
    </source>
</reference>
<feature type="compositionally biased region" description="Polar residues" evidence="1">
    <location>
        <begin position="427"/>
        <end position="436"/>
    </location>
</feature>
<name>A0A8H7MHQ5_9PLEO</name>
<evidence type="ECO:0000313" key="2">
    <source>
        <dbReference type="EMBL" id="KAF9701121.1"/>
    </source>
</evidence>
<sequence length="1251" mass="136109">MLARASSDAGARLRRSKSASTVHRHGPRTIQPLDPNVAQQHAIAAATAAYTRSQAQETFERKAKGSVELSRSKSTASRKSLKSQGSHFPPREMSIRSVPTRNDAQTSSSHRLFLKPASNIEKSPSSNPRSGSERPSSLARPSSTQPSVTSSEYGRPASQPKSHRQGAASSITSQQIRKARSMYYASSVQTGSPIARPPAKYLTTPPPVSANPVVSTAPAAYVPTRRAGPSPLAVPRFPVAVAPNETIDEARDKHLQDFQQRPVKHKPSLFLAPFKKRQVKRTSSPVLSTNYQIAEDSVIDITVDDFIPQPDINDRRSFSGSLKRKIKRVFRRTSNKSAILPVQQIEASREYFGIVTTDDALPQINDSVEIPRPNEMLLESMRSRTPSVEGGCQYLIRSKSHSSSNDSAHSNRSLHSEAAASHTSASRVTSWGTSASGETLTQRAIKRLTVIHEAKDSISSLADRTASVTTKRKSIPNPSLSAFKDPMYMESLAEETSTPSVDPKRVFSALMREIDASRSTEAPLSCSYRTPGAESDVFESSKTKELHFTGRELHSSASRDLCLSINNEKKLSSRRPASAAAHSIQSKKSSIKSFGRAIRSTIRTVTPGERRSSPSPEDLINAQLDTNTPSPDASSSSQEHRENLTAIFKGLRISKKKTGSSAQQHPLDVYIPTSEQIEMRVAKAKSRWQTPLDESGTSQFPQETDRLYTVTDFSKRPASAQVHVAPGPSSPPKSSTAQASKLMQTPLSPSVYSRNTDGASILPNDSVISFNSPYELENRHNGGSAVILTSQSVRSYVVGTPSPNRPSSSRSSRDWKAWLSHEVSGFETTSQEKLTIHQKYVAPSGVHTTNSAEATRTSHADSDDTTVLARESFDTSTPRVEREQPVAIPSEAVRKVEKIASSKELLGRTFSVSTTVLKRGDQHLDTHKNNAPAQTPSSTKLEQKYEISTATTTPLHSPEGYRTSMPSNPSSAPPPLLATPGSAHMNERFPFLNTGKRSNSNNSSLSQSTKSPTSSVGSSSKSLKMTPGPKVVYSDLSAPATGSTTHHVPNTAVRRAQELHRSKENITPPSMGGHTRPRISPLGLVPRPKSLQPLASTALNGISTKMAQYNADAADLAQSKIDSSSTAVPVARPRLRATIRPLSPEKLSRRPRSAFDLRSTPSPRPASELRRPALRLKASPLLMASDIEPKSGVETGNHDAMSEEYEREGNATPGQRMAERFLKERKSNTVLERGMRKSIIKLAREDTPAFL</sequence>
<feature type="compositionally biased region" description="Polar residues" evidence="1">
    <location>
        <begin position="929"/>
        <end position="955"/>
    </location>
</feature>
<evidence type="ECO:0000256" key="1">
    <source>
        <dbReference type="SAM" id="MobiDB-lite"/>
    </source>
</evidence>
<dbReference type="Proteomes" id="UP000651452">
    <property type="component" value="Unassembled WGS sequence"/>
</dbReference>